<evidence type="ECO:0000259" key="2">
    <source>
        <dbReference type="PROSITE" id="PS50003"/>
    </source>
</evidence>
<dbReference type="InterPro" id="IPR011993">
    <property type="entry name" value="PH-like_dom_sf"/>
</dbReference>
<reference evidence="3 4" key="1">
    <citation type="journal article" date="2014" name="Mol. Plant">
        <title>Chromosome Scale Genome Assembly and Transcriptome Profiling of Nannochloropsis gaditana in Nitrogen Depletion.</title>
        <authorList>
            <person name="Corteggiani Carpinelli E."/>
            <person name="Telatin A."/>
            <person name="Vitulo N."/>
            <person name="Forcato C."/>
            <person name="D'Angelo M."/>
            <person name="Schiavon R."/>
            <person name="Vezzi A."/>
            <person name="Giacometti G.M."/>
            <person name="Morosinotto T."/>
            <person name="Valle G."/>
        </authorList>
    </citation>
    <scope>NUCLEOTIDE SEQUENCE [LARGE SCALE GENOMIC DNA]</scope>
    <source>
        <strain evidence="3 4">B-31</strain>
    </source>
</reference>
<dbReference type="AlphaFoldDB" id="W7U9Z8"/>
<feature type="region of interest" description="Disordered" evidence="1">
    <location>
        <begin position="18"/>
        <end position="52"/>
    </location>
</feature>
<name>W7U9Z8_9STRA</name>
<dbReference type="InterPro" id="IPR001849">
    <property type="entry name" value="PH_domain"/>
</dbReference>
<proteinExistence type="predicted"/>
<gene>
    <name evidence="3" type="ORF">Naga_100017g84</name>
</gene>
<feature type="compositionally biased region" description="Polar residues" evidence="1">
    <location>
        <begin position="297"/>
        <end position="326"/>
    </location>
</feature>
<dbReference type="Pfam" id="PF00169">
    <property type="entry name" value="PH"/>
    <property type="match status" value="1"/>
</dbReference>
<keyword evidence="4" id="KW-1185">Reference proteome</keyword>
<dbReference type="CDD" id="cd22541">
    <property type="entry name" value="SP5_N"/>
    <property type="match status" value="1"/>
</dbReference>
<feature type="compositionally biased region" description="Basic and acidic residues" evidence="1">
    <location>
        <begin position="43"/>
        <end position="52"/>
    </location>
</feature>
<feature type="region of interest" description="Disordered" evidence="1">
    <location>
        <begin position="264"/>
        <end position="347"/>
    </location>
</feature>
<dbReference type="Gene3D" id="2.30.29.30">
    <property type="entry name" value="Pleckstrin-homology domain (PH domain)/Phosphotyrosine-binding domain (PTB)"/>
    <property type="match status" value="1"/>
</dbReference>
<organism evidence="3 4">
    <name type="scientific">Nannochloropsis gaditana</name>
    <dbReference type="NCBI Taxonomy" id="72520"/>
    <lineage>
        <taxon>Eukaryota</taxon>
        <taxon>Sar</taxon>
        <taxon>Stramenopiles</taxon>
        <taxon>Ochrophyta</taxon>
        <taxon>Eustigmatophyceae</taxon>
        <taxon>Eustigmatales</taxon>
        <taxon>Monodopsidaceae</taxon>
        <taxon>Nannochloropsis</taxon>
    </lineage>
</organism>
<evidence type="ECO:0000256" key="1">
    <source>
        <dbReference type="SAM" id="MobiDB-lite"/>
    </source>
</evidence>
<dbReference type="PROSITE" id="PS50003">
    <property type="entry name" value="PH_DOMAIN"/>
    <property type="match status" value="1"/>
</dbReference>
<protein>
    <submittedName>
        <fullName evidence="3">Pleckstrin like protein</fullName>
    </submittedName>
</protein>
<dbReference type="SUPFAM" id="SSF50729">
    <property type="entry name" value="PH domain-like"/>
    <property type="match status" value="1"/>
</dbReference>
<sequence>MSLIVGVDKKDASGGIRSYRGRDLCEGGQRADTSSTGPTLNADRGKAADQDGEDKGFDLAASNYAFKRAAPPPVVTKAVPDVPILFQGWVVDERREDSKVKRFLVLEGTTLTFYEDEKNTSPVVGQANVEKFHLCGESILDCVHSPDDISKLVLIVKCGGGAGALPSRNALHFSCENGQEKDEWIERIQETIESIKRRSEHESMGVFPGYCSVLSTPTTRNGELCMQAGTPASETRRQVSALSSSSGGKCAAFLPFSKATLQAFHQQEQPTREEIESSQIQKQTHTHETPPVPSSWALPTQSSQKLHSPSPLAQTPPCSTSNTSFPQAVDGRYPSAGQQGPQGVHASPIAFSSSQHATPWGKTAEEKSGQTLKEKGLTSIMEAFKPTFHLKADQAGSVHAVDVETGTGMDQTTGAVLAATLQSLPTAAQEKREAAINHPQEASSKRRLTLDALEELEGGKRRPVPDREDIISMQERKERVEEGMRRTSLCNLMNQPAGADRRITRAGVRCNTASQSRHGHRSYQGWVKMFRRKWFMVLLPPGKPVISSAEPEEAVPLNCSQSGKDALPGVPHVARASDSMIVTGMEALPRLALYHSPKDLQNHKPPKEMISLSADSIIDSRRLSTSINPSIATKSSGSKTSSSTKPCIDAAESSFVDTQEPDTVIDILLTSSRTGLLKTYTIQCFSVEEENRWISELQQAIGSLAGDEEYGNSPSLFNGLDGLSHELCEHLMTHTCCILS</sequence>
<evidence type="ECO:0000313" key="4">
    <source>
        <dbReference type="Proteomes" id="UP000019335"/>
    </source>
</evidence>
<accession>W7U9Z8</accession>
<dbReference type="SMART" id="SM00233">
    <property type="entry name" value="PH"/>
    <property type="match status" value="2"/>
</dbReference>
<dbReference type="CDD" id="cd00821">
    <property type="entry name" value="PH"/>
    <property type="match status" value="1"/>
</dbReference>
<feature type="domain" description="PH" evidence="2">
    <location>
        <begin position="83"/>
        <end position="193"/>
    </location>
</feature>
<dbReference type="OrthoDB" id="10375214at2759"/>
<dbReference type="Proteomes" id="UP000019335">
    <property type="component" value="Chromosome 2"/>
</dbReference>
<comment type="caution">
    <text evidence="3">The sequence shown here is derived from an EMBL/GenBank/DDBJ whole genome shotgun (WGS) entry which is preliminary data.</text>
</comment>
<dbReference type="EMBL" id="AZIL01000116">
    <property type="protein sequence ID" value="EWM29794.1"/>
    <property type="molecule type" value="Genomic_DNA"/>
</dbReference>
<evidence type="ECO:0000313" key="3">
    <source>
        <dbReference type="EMBL" id="EWM29794.1"/>
    </source>
</evidence>